<dbReference type="EMBL" id="WHOA01000125">
    <property type="protein sequence ID" value="NOU73456.1"/>
    <property type="molecule type" value="Genomic_DNA"/>
</dbReference>
<feature type="domain" description="ABC-three component systems C-terminal" evidence="2">
    <location>
        <begin position="184"/>
        <end position="439"/>
    </location>
</feature>
<evidence type="ECO:0000313" key="3">
    <source>
        <dbReference type="EMBL" id="NOU73456.1"/>
    </source>
</evidence>
<evidence type="ECO:0000259" key="2">
    <source>
        <dbReference type="Pfam" id="PF20276"/>
    </source>
</evidence>
<name>A0ABX1Y032_9BACL</name>
<sequence>MTTTETIEFTPYHSAIPSWSGYQYQGKVALNVVLDYILKISPDDYENYRLELEWYEDFCILNGENYVSIHQVKSYKAHNLSEYKDAIWNLLGKTLLNPCGGSYLHSATEIESVESIKKRLNELAPPPAPKATKDPSQLDPPTEPKATKGPPTSPKIKNYSPRDYYDMVKAADAYEEVFTLFSKYTYSDSKSYCPLSELESEIIERIKKYYVQKDIKPTEKQLDVVYHYLLGEVDKHITRRHINEQSDEEVEQVPDRIGFGKIIKVLECNWEEPSEDYVIHQLRNVFHSICENMSEELHHKTTQEQDFERHDDLLRVEEYVSAISELDNSEFFTFCQMVTPHIHIRKANDEAYRDLIPEDGIEVLIYAFYEIKQRMSSNDYKYVVQEQSQNIVYLPTTVKLNAGRIRSEDRLKSTIASNILSNAAIRNNLFEIEVMITDNFNSESLENAAKKYTDIDDESSKINDKITKIKRIRLIDINTAKGELNQ</sequence>
<comment type="caution">
    <text evidence="3">The sequence shown here is derived from an EMBL/GenBank/DDBJ whole genome shotgun (WGS) entry which is preliminary data.</text>
</comment>
<proteinExistence type="predicted"/>
<evidence type="ECO:0000313" key="4">
    <source>
        <dbReference type="Proteomes" id="UP000616779"/>
    </source>
</evidence>
<keyword evidence="4" id="KW-1185">Reference proteome</keyword>
<organism evidence="3 4">
    <name type="scientific">Paenibacillus phytorum</name>
    <dbReference type="NCBI Taxonomy" id="2654977"/>
    <lineage>
        <taxon>Bacteria</taxon>
        <taxon>Bacillati</taxon>
        <taxon>Bacillota</taxon>
        <taxon>Bacilli</taxon>
        <taxon>Bacillales</taxon>
        <taxon>Paenibacillaceae</taxon>
        <taxon>Paenibacillus</taxon>
    </lineage>
</organism>
<dbReference type="InterPro" id="IPR046920">
    <property type="entry name" value="ABC-3C_CTD1"/>
</dbReference>
<protein>
    <recommendedName>
        <fullName evidence="2">ABC-three component systems C-terminal domain-containing protein</fullName>
    </recommendedName>
</protein>
<reference evidence="3 4" key="1">
    <citation type="submission" date="2019-10" db="EMBL/GenBank/DDBJ databases">
        <title>Description of Paenibacillus terrestris sp. nov.</title>
        <authorList>
            <person name="Carlier A."/>
            <person name="Qi S."/>
        </authorList>
    </citation>
    <scope>NUCLEOTIDE SEQUENCE [LARGE SCALE GENOMIC DNA]</scope>
    <source>
        <strain evidence="3 4">LMG 31458</strain>
    </source>
</reference>
<dbReference type="Pfam" id="PF20276">
    <property type="entry name" value="CTD1"/>
    <property type="match status" value="1"/>
</dbReference>
<accession>A0ABX1Y032</accession>
<gene>
    <name evidence="3" type="ORF">GC098_18860</name>
</gene>
<dbReference type="Proteomes" id="UP000616779">
    <property type="component" value="Unassembled WGS sequence"/>
</dbReference>
<evidence type="ECO:0000256" key="1">
    <source>
        <dbReference type="SAM" id="MobiDB-lite"/>
    </source>
</evidence>
<feature type="region of interest" description="Disordered" evidence="1">
    <location>
        <begin position="123"/>
        <end position="158"/>
    </location>
</feature>